<feature type="transmembrane region" description="Helical" evidence="1">
    <location>
        <begin position="168"/>
        <end position="191"/>
    </location>
</feature>
<protein>
    <recommendedName>
        <fullName evidence="4">Glycosyltransferase RgtA/B/C/D-like domain-containing protein</fullName>
    </recommendedName>
</protein>
<feature type="transmembrane region" description="Helical" evidence="1">
    <location>
        <begin position="29"/>
        <end position="50"/>
    </location>
</feature>
<feature type="transmembrane region" description="Helical" evidence="1">
    <location>
        <begin position="270"/>
        <end position="291"/>
    </location>
</feature>
<gene>
    <name evidence="2" type="ORF">NCI00_13200</name>
</gene>
<keyword evidence="3" id="KW-1185">Reference proteome</keyword>
<comment type="caution">
    <text evidence="2">The sequence shown here is derived from an EMBL/GenBank/DDBJ whole genome shotgun (WGS) entry which is preliminary data.</text>
</comment>
<keyword evidence="1" id="KW-0472">Membrane</keyword>
<feature type="transmembrane region" description="Helical" evidence="1">
    <location>
        <begin position="219"/>
        <end position="242"/>
    </location>
</feature>
<organism evidence="2 3">
    <name type="scientific">Runella salmonicolor</name>
    <dbReference type="NCBI Taxonomy" id="2950278"/>
    <lineage>
        <taxon>Bacteria</taxon>
        <taxon>Pseudomonadati</taxon>
        <taxon>Bacteroidota</taxon>
        <taxon>Cytophagia</taxon>
        <taxon>Cytophagales</taxon>
        <taxon>Spirosomataceae</taxon>
        <taxon>Runella</taxon>
    </lineage>
</organism>
<evidence type="ECO:0000313" key="2">
    <source>
        <dbReference type="EMBL" id="MCP1383396.1"/>
    </source>
</evidence>
<evidence type="ECO:0000256" key="1">
    <source>
        <dbReference type="SAM" id="Phobius"/>
    </source>
</evidence>
<dbReference type="EMBL" id="JAMZEL010000004">
    <property type="protein sequence ID" value="MCP1383396.1"/>
    <property type="molecule type" value="Genomic_DNA"/>
</dbReference>
<proteinExistence type="predicted"/>
<keyword evidence="1" id="KW-1133">Transmembrane helix</keyword>
<sequence>MIQTYLSSLIARSDSLVSSYLLVGKFWKIRVTAVSFLLVLFFSFPHYYYFSNLKNHDYSWDFIHQKVKDPFGENKERLGTNEHNKQYRLTPVLIAGILDTTHKIRVVGLLTLIEHLFGITFFYLVLKLAYEITADKLISSYFCLGFSFIFLGKDFFWDVSTWLIPFAYFFTLLAVVTRNIPVLFLSLLLGFWSDERTLLFSPILLLWWKLYIPKKFNAFSLVYIVNLFLYFGVRYYLFIHFIKGTESYKLHPRSTGADYFWCLYEQFNHIPLGMLLPFEGYWLFLILFVVYAYQSRLSVDFKWFLLAFITFLGALVVSFSILDTTKSLTLIFPLLFISLKMLHKTESPVFVKNVVITAVSISFFFPTYYFKGDYAWMSPVYYTPVKESIGWLLNTFVHI</sequence>
<keyword evidence="1" id="KW-0812">Transmembrane</keyword>
<evidence type="ECO:0008006" key="4">
    <source>
        <dbReference type="Google" id="ProtNLM"/>
    </source>
</evidence>
<dbReference type="Proteomes" id="UP001204772">
    <property type="component" value="Unassembled WGS sequence"/>
</dbReference>
<reference evidence="2 3" key="1">
    <citation type="submission" date="2022-06" db="EMBL/GenBank/DDBJ databases">
        <title>Runella sp. S5 genome sequencing.</title>
        <authorList>
            <person name="Park S."/>
        </authorList>
    </citation>
    <scope>NUCLEOTIDE SEQUENCE [LARGE SCALE GENOMIC DNA]</scope>
    <source>
        <strain evidence="2 3">S5</strain>
    </source>
</reference>
<feature type="transmembrane region" description="Helical" evidence="1">
    <location>
        <begin position="303"/>
        <end position="321"/>
    </location>
</feature>
<feature type="transmembrane region" description="Helical" evidence="1">
    <location>
        <begin position="350"/>
        <end position="370"/>
    </location>
</feature>
<accession>A0ABT1FNU1</accession>
<feature type="transmembrane region" description="Helical" evidence="1">
    <location>
        <begin position="106"/>
        <end position="126"/>
    </location>
</feature>
<name>A0ABT1FNU1_9BACT</name>
<dbReference type="RefSeq" id="WP_253528244.1">
    <property type="nucleotide sequence ID" value="NZ_JAMZEL010000004.1"/>
</dbReference>
<evidence type="ECO:0000313" key="3">
    <source>
        <dbReference type="Proteomes" id="UP001204772"/>
    </source>
</evidence>
<feature type="transmembrane region" description="Helical" evidence="1">
    <location>
        <begin position="138"/>
        <end position="156"/>
    </location>
</feature>